<dbReference type="SMART" id="SM00254">
    <property type="entry name" value="ShKT"/>
    <property type="match status" value="1"/>
</dbReference>
<dbReference type="GO" id="GO:0046872">
    <property type="term" value="F:metal ion binding"/>
    <property type="evidence" value="ECO:0007669"/>
    <property type="project" value="UniProtKB-KW"/>
</dbReference>
<evidence type="ECO:0000256" key="3">
    <source>
        <dbReference type="ARBA" id="ARBA00022559"/>
    </source>
</evidence>
<evidence type="ECO:0000256" key="4">
    <source>
        <dbReference type="ARBA" id="ARBA00022723"/>
    </source>
</evidence>
<comment type="caution">
    <text evidence="8">Lacks conserved residue(s) required for the propagation of feature annotation.</text>
</comment>
<dbReference type="FunFam" id="1.10.640.10:FF:000007">
    <property type="entry name" value="Peroxidase mlt-7"/>
    <property type="match status" value="1"/>
</dbReference>
<keyword evidence="13" id="KW-1185">Reference proteome</keyword>
<dbReference type="GO" id="GO:0005615">
    <property type="term" value="C:extracellular space"/>
    <property type="evidence" value="ECO:0007669"/>
    <property type="project" value="TreeGrafter"/>
</dbReference>
<comment type="catalytic activity">
    <reaction evidence="1">
        <text>2 a phenolic donor + H2O2 = 2 a phenolic radical donor + 2 H2O</text>
        <dbReference type="Rhea" id="RHEA:56136"/>
        <dbReference type="ChEBI" id="CHEBI:15377"/>
        <dbReference type="ChEBI" id="CHEBI:16240"/>
        <dbReference type="ChEBI" id="CHEBI:139520"/>
        <dbReference type="ChEBI" id="CHEBI:139521"/>
        <dbReference type="EC" id="1.11.1.7"/>
    </reaction>
</comment>
<evidence type="ECO:0000313" key="11">
    <source>
        <dbReference type="EMBL" id="VDN55512.1"/>
    </source>
</evidence>
<evidence type="ECO:0000313" key="12">
    <source>
        <dbReference type="Proteomes" id="UP000038040"/>
    </source>
</evidence>
<reference evidence="14" key="1">
    <citation type="submission" date="2017-02" db="UniProtKB">
        <authorList>
            <consortium name="WormBaseParasite"/>
        </authorList>
    </citation>
    <scope>IDENTIFICATION</scope>
</reference>
<evidence type="ECO:0000313" key="14">
    <source>
        <dbReference type="WBParaSite" id="DME_0000112501-mRNA-1"/>
    </source>
</evidence>
<dbReference type="EC" id="1.11.1.7" evidence="2"/>
<dbReference type="PANTHER" id="PTHR11475:SF61">
    <property type="entry name" value="PEROXIDASE MLT-7"/>
    <property type="match status" value="1"/>
</dbReference>
<dbReference type="Proteomes" id="UP000038040">
    <property type="component" value="Unplaced"/>
</dbReference>
<proteinExistence type="predicted"/>
<keyword evidence="4 7" id="KW-0479">Metal-binding</keyword>
<dbReference type="Gene3D" id="1.10.640.10">
    <property type="entry name" value="Haem peroxidase domain superfamily, animal type"/>
    <property type="match status" value="2"/>
</dbReference>
<gene>
    <name evidence="11" type="ORF">DME_LOCUS5485</name>
</gene>
<dbReference type="Pfam" id="PF03098">
    <property type="entry name" value="An_peroxidase"/>
    <property type="match status" value="2"/>
</dbReference>
<dbReference type="GO" id="GO:0020037">
    <property type="term" value="F:heme binding"/>
    <property type="evidence" value="ECO:0007669"/>
    <property type="project" value="InterPro"/>
</dbReference>
<dbReference type="Proteomes" id="UP000274756">
    <property type="component" value="Unassembled WGS sequence"/>
</dbReference>
<accession>A0A0N4U334</accession>
<keyword evidence="7" id="KW-0408">Iron</keyword>
<dbReference type="SUPFAM" id="SSF48113">
    <property type="entry name" value="Heme-dependent peroxidases"/>
    <property type="match status" value="1"/>
</dbReference>
<dbReference type="OrthoDB" id="823504at2759"/>
<dbReference type="WBParaSite" id="DME_0000112501-mRNA-1">
    <property type="protein sequence ID" value="DME_0000112501-mRNA-1"/>
    <property type="gene ID" value="DME_0000112501"/>
</dbReference>
<dbReference type="InterPro" id="IPR019791">
    <property type="entry name" value="Haem_peroxidase_animal"/>
</dbReference>
<evidence type="ECO:0000256" key="1">
    <source>
        <dbReference type="ARBA" id="ARBA00000189"/>
    </source>
</evidence>
<keyword evidence="6 8" id="KW-1015">Disulfide bond</keyword>
<dbReference type="STRING" id="318479.A0A0N4U334"/>
<dbReference type="InterPro" id="IPR010255">
    <property type="entry name" value="Haem_peroxidase_sf"/>
</dbReference>
<evidence type="ECO:0000256" key="9">
    <source>
        <dbReference type="SAM" id="SignalP"/>
    </source>
</evidence>
<evidence type="ECO:0000256" key="7">
    <source>
        <dbReference type="PIRSR" id="PIRSR619791-2"/>
    </source>
</evidence>
<keyword evidence="3" id="KW-0575">Peroxidase</keyword>
<keyword evidence="3" id="KW-0560">Oxidoreductase</keyword>
<dbReference type="PROSITE" id="PS51670">
    <property type="entry name" value="SHKT"/>
    <property type="match status" value="1"/>
</dbReference>
<reference evidence="11 13" key="2">
    <citation type="submission" date="2018-11" db="EMBL/GenBank/DDBJ databases">
        <authorList>
            <consortium name="Pathogen Informatics"/>
        </authorList>
    </citation>
    <scope>NUCLEOTIDE SEQUENCE [LARGE SCALE GENOMIC DNA]</scope>
</reference>
<feature type="signal peptide" evidence="9">
    <location>
        <begin position="1"/>
        <end position="22"/>
    </location>
</feature>
<dbReference type="GO" id="GO:0140825">
    <property type="term" value="F:lactoperoxidase activity"/>
    <property type="evidence" value="ECO:0007669"/>
    <property type="project" value="UniProtKB-EC"/>
</dbReference>
<dbReference type="PROSITE" id="PS50292">
    <property type="entry name" value="PEROXIDASE_3"/>
    <property type="match status" value="1"/>
</dbReference>
<dbReference type="GO" id="GO:0006979">
    <property type="term" value="P:response to oxidative stress"/>
    <property type="evidence" value="ECO:0007669"/>
    <property type="project" value="InterPro"/>
</dbReference>
<dbReference type="InterPro" id="IPR037120">
    <property type="entry name" value="Haem_peroxidase_sf_animal"/>
</dbReference>
<evidence type="ECO:0000256" key="5">
    <source>
        <dbReference type="ARBA" id="ARBA00022729"/>
    </source>
</evidence>
<dbReference type="EMBL" id="UYYG01001152">
    <property type="protein sequence ID" value="VDN55512.1"/>
    <property type="molecule type" value="Genomic_DNA"/>
</dbReference>
<keyword evidence="7" id="KW-0349">Heme</keyword>
<protein>
    <recommendedName>
        <fullName evidence="2">peroxidase</fullName>
        <ecNumber evidence="2">1.11.1.7</ecNumber>
    </recommendedName>
</protein>
<organism evidence="12 14">
    <name type="scientific">Dracunculus medinensis</name>
    <name type="common">Guinea worm</name>
    <dbReference type="NCBI Taxonomy" id="318479"/>
    <lineage>
        <taxon>Eukaryota</taxon>
        <taxon>Metazoa</taxon>
        <taxon>Ecdysozoa</taxon>
        <taxon>Nematoda</taxon>
        <taxon>Chromadorea</taxon>
        <taxon>Rhabditida</taxon>
        <taxon>Spirurina</taxon>
        <taxon>Dracunculoidea</taxon>
        <taxon>Dracunculidae</taxon>
        <taxon>Dracunculus</taxon>
    </lineage>
</organism>
<dbReference type="AlphaFoldDB" id="A0A0N4U334"/>
<evidence type="ECO:0000256" key="2">
    <source>
        <dbReference type="ARBA" id="ARBA00012313"/>
    </source>
</evidence>
<dbReference type="Pfam" id="PF01549">
    <property type="entry name" value="ShK"/>
    <property type="match status" value="1"/>
</dbReference>
<name>A0A0N4U334_DRAME</name>
<feature type="chain" id="PRO_5033720672" description="peroxidase" evidence="9">
    <location>
        <begin position="23"/>
        <end position="646"/>
    </location>
</feature>
<keyword evidence="5 9" id="KW-0732">Signal</keyword>
<evidence type="ECO:0000256" key="8">
    <source>
        <dbReference type="PROSITE-ProRule" id="PRU01005"/>
    </source>
</evidence>
<feature type="disulfide bond" evidence="8">
    <location>
        <begin position="34"/>
        <end position="68"/>
    </location>
</feature>
<dbReference type="PANTHER" id="PTHR11475">
    <property type="entry name" value="OXIDASE/PEROXIDASE"/>
    <property type="match status" value="1"/>
</dbReference>
<feature type="binding site" description="axial binding residue" evidence="7">
    <location>
        <position position="419"/>
    </location>
    <ligand>
        <name>heme b</name>
        <dbReference type="ChEBI" id="CHEBI:60344"/>
    </ligand>
    <ligandPart>
        <name>Fe</name>
        <dbReference type="ChEBI" id="CHEBI:18248"/>
    </ligandPart>
</feature>
<sequence>MFWHRALVFLHFIAIDAQLSQPITSYFKCLPNGCCDEHEWCRLWASIGKCNVNSKWMFVNCQLACNSCPTGRKTKNIMWLIFFLESVIPSIEDGAKCELILQKNLSNISYELKRQNLVNPIEDVSFDQLTSVDEIKKAANTGCVPKLKTRECLKSLCYHLSYRTYDGICNNFNRPSRGSAFQPFLRYRFSCRTSSLQKTRPSAREAIRSLLASDEYIKHEKFNAFIFQWGQFISHDIVKTTFHPHISCKMCNPVKPQCMVVTILANDTNMEYQRRGCLKLSRAARVCGTGRHLVPREQLNENTAFIDGSLIYGSSLKDLSKFRDGGSAFLKMITFNNQSHNRIATTLRRYNPHWSNDRLFEETRKIIGAQIQIINYEEYLPKLLGSSMEQIVGPYEGYDPHVDATISSVFTSAAFRFGHGMITEVFKRFGTSNVSYADYKFRDGVFKSKRVLFEGGIDPILRGLMIMPIKLPQRIALTITEEVFESIDLATVSVERGRDHGIRSYNHWRNFCGKRFANDFDELSDEIRDKNIRDTLKRIYGSPDNVDLYIGAMVEDPVIGGLVGPTLACLVGEQFKRLRDGDRFYYENPGIFTSAQLKELRKVTLASLICNNADNFEVISEDVFLLQGKNVRCGSLQQMDLNMWRD</sequence>
<dbReference type="InterPro" id="IPR003582">
    <property type="entry name" value="ShKT_dom"/>
</dbReference>
<evidence type="ECO:0000256" key="6">
    <source>
        <dbReference type="ARBA" id="ARBA00023157"/>
    </source>
</evidence>
<feature type="domain" description="ShKT" evidence="10">
    <location>
        <begin position="34"/>
        <end position="68"/>
    </location>
</feature>
<evidence type="ECO:0000313" key="13">
    <source>
        <dbReference type="Proteomes" id="UP000274756"/>
    </source>
</evidence>
<evidence type="ECO:0000259" key="10">
    <source>
        <dbReference type="PROSITE" id="PS51670"/>
    </source>
</evidence>
<dbReference type="PRINTS" id="PR00457">
    <property type="entry name" value="ANPEROXIDASE"/>
</dbReference>